<dbReference type="Proteomes" id="UP000001881">
    <property type="component" value="Unassembled WGS sequence"/>
</dbReference>
<name>F7W5J0_SORMK</name>
<accession>F7W5J0</accession>
<dbReference type="AlphaFoldDB" id="F7W5J0"/>
<sequence>MNRFRVSRPRRSAQKGAATKALAVLIESSGETSEMPCSNCHRHCCACVVDLSKSNSCSECVRRKTSCDGHDIARRLYQSMKDANRLEEEEDKLLRSSVEIQSRLLRVREQKRHLQKRQKEMFDHGMADLAEELGDTDPLVEESASSSGVPAASVKLTGGLVFEQWAQENGLEMPDFEVVAVGQGSGDANPQSLS</sequence>
<dbReference type="OMA" id="ETSEMPC"/>
<evidence type="ECO:0000313" key="1">
    <source>
        <dbReference type="EMBL" id="CCC12778.1"/>
    </source>
</evidence>
<dbReference type="OrthoDB" id="5089423at2759"/>
<dbReference type="VEuPathDB" id="FungiDB:SMAC_07623"/>
<dbReference type="InParanoid" id="F7W5J0"/>
<comment type="caution">
    <text evidence="1">The sequence shown here is derived from an EMBL/GenBank/DDBJ whole genome shotgun (WGS) entry which is preliminary data.</text>
</comment>
<organism evidence="1 2">
    <name type="scientific">Sordaria macrospora (strain ATCC MYA-333 / DSM 997 / K(L3346) / K-hell)</name>
    <dbReference type="NCBI Taxonomy" id="771870"/>
    <lineage>
        <taxon>Eukaryota</taxon>
        <taxon>Fungi</taxon>
        <taxon>Dikarya</taxon>
        <taxon>Ascomycota</taxon>
        <taxon>Pezizomycotina</taxon>
        <taxon>Sordariomycetes</taxon>
        <taxon>Sordariomycetidae</taxon>
        <taxon>Sordariales</taxon>
        <taxon>Sordariaceae</taxon>
        <taxon>Sordaria</taxon>
    </lineage>
</organism>
<dbReference type="EMBL" id="CABT02000031">
    <property type="protein sequence ID" value="CCC12778.1"/>
    <property type="molecule type" value="Genomic_DNA"/>
</dbReference>
<keyword evidence="2" id="KW-1185">Reference proteome</keyword>
<reference evidence="1 2" key="1">
    <citation type="journal article" date="2010" name="PLoS Genet.">
        <title>De novo assembly of a 40 Mb eukaryotic genome from short sequence reads: Sordaria macrospora, a model organism for fungal morphogenesis.</title>
        <authorList>
            <person name="Nowrousian M."/>
            <person name="Stajich J."/>
            <person name="Chu M."/>
            <person name="Engh I."/>
            <person name="Espagne E."/>
            <person name="Halliday K."/>
            <person name="Kamerewerd J."/>
            <person name="Kempken F."/>
            <person name="Knab B."/>
            <person name="Kuo H.C."/>
            <person name="Osiewacz H.D."/>
            <person name="Poeggeler S."/>
            <person name="Read N."/>
            <person name="Seiler S."/>
            <person name="Smith K."/>
            <person name="Zickler D."/>
            <person name="Kueck U."/>
            <person name="Freitag M."/>
        </authorList>
    </citation>
    <scope>NUCLEOTIDE SEQUENCE [LARGE SCALE GENOMIC DNA]</scope>
    <source>
        <strain evidence="2">ATCC MYA-333 / DSM 997 / K(L3346) / K-hell</strain>
        <tissue evidence="1">Mycelium</tissue>
    </source>
</reference>
<protein>
    <submittedName>
        <fullName evidence="1">WGS project CABT00000000 data, contig 2.31</fullName>
    </submittedName>
</protein>
<evidence type="ECO:0000313" key="2">
    <source>
        <dbReference type="Proteomes" id="UP000001881"/>
    </source>
</evidence>
<proteinExistence type="predicted"/>
<dbReference type="HOGENOM" id="CLU_1403236_0_0_1"/>
<gene>
    <name evidence="1" type="ORF">SMAC_07623</name>
</gene>